<gene>
    <name evidence="1" type="ORF">MM415A05162_0001</name>
    <name evidence="2" type="ORF">MM415B03825_0010</name>
</gene>
<reference evidence="2" key="1">
    <citation type="submission" date="2020-03" db="EMBL/GenBank/DDBJ databases">
        <title>The deep terrestrial virosphere.</title>
        <authorList>
            <person name="Holmfeldt K."/>
            <person name="Nilsson E."/>
            <person name="Simone D."/>
            <person name="Lopez-Fernandez M."/>
            <person name="Wu X."/>
            <person name="de Brujin I."/>
            <person name="Lundin D."/>
            <person name="Andersson A."/>
            <person name="Bertilsson S."/>
            <person name="Dopson M."/>
        </authorList>
    </citation>
    <scope>NUCLEOTIDE SEQUENCE</scope>
    <source>
        <strain evidence="1">MM415A05162</strain>
        <strain evidence="2">MM415B03825</strain>
    </source>
</reference>
<proteinExistence type="predicted"/>
<organism evidence="2">
    <name type="scientific">viral metagenome</name>
    <dbReference type="NCBI Taxonomy" id="1070528"/>
    <lineage>
        <taxon>unclassified sequences</taxon>
        <taxon>metagenomes</taxon>
        <taxon>organismal metagenomes</taxon>
    </lineage>
</organism>
<sequence length="56" mass="6528">MESKCVWCGKPATKEQPLEMVMNEFIHREPCLREADIYNEDGTYYEELKATPTNST</sequence>
<protein>
    <submittedName>
        <fullName evidence="2">Uncharacterized protein</fullName>
    </submittedName>
</protein>
<evidence type="ECO:0000313" key="1">
    <source>
        <dbReference type="EMBL" id="QJA69049.1"/>
    </source>
</evidence>
<accession>A0A6M3LLN7</accession>
<evidence type="ECO:0000313" key="2">
    <source>
        <dbReference type="EMBL" id="QJA94552.1"/>
    </source>
</evidence>
<name>A0A6M3LLN7_9ZZZZ</name>
<dbReference type="AlphaFoldDB" id="A0A6M3LLN7"/>
<dbReference type="EMBL" id="MT143241">
    <property type="protein sequence ID" value="QJA94552.1"/>
    <property type="molecule type" value="Genomic_DNA"/>
</dbReference>
<dbReference type="EMBL" id="MT141673">
    <property type="protein sequence ID" value="QJA69049.1"/>
    <property type="molecule type" value="Genomic_DNA"/>
</dbReference>